<evidence type="ECO:0000313" key="9">
    <source>
        <dbReference type="Proteomes" id="UP000029453"/>
    </source>
</evidence>
<evidence type="ECO:0000313" key="8">
    <source>
        <dbReference type="EMBL" id="GAC42811.1"/>
    </source>
</evidence>
<dbReference type="CDD" id="cd08586">
    <property type="entry name" value="PI-PLCc_BcPLC_like"/>
    <property type="match status" value="1"/>
</dbReference>
<dbReference type="Proteomes" id="UP000029453">
    <property type="component" value="Unassembled WGS sequence"/>
</dbReference>
<dbReference type="GO" id="GO:0004436">
    <property type="term" value="F:phosphatidylinositol diacylglycerol-lyase activity"/>
    <property type="evidence" value="ECO:0007669"/>
    <property type="project" value="UniProtKB-EC"/>
</dbReference>
<dbReference type="InterPro" id="IPR051057">
    <property type="entry name" value="PI-PLC_domain"/>
</dbReference>
<evidence type="ECO:0000256" key="1">
    <source>
        <dbReference type="ARBA" id="ARBA00001316"/>
    </source>
</evidence>
<accession>M9LQ48</accession>
<dbReference type="InterPro" id="IPR017946">
    <property type="entry name" value="PLC-like_Pdiesterase_TIM-brl"/>
</dbReference>
<feature type="domain" description="Phosphatidylinositol-specific phospholipase C X" evidence="7">
    <location>
        <begin position="50"/>
        <end position="196"/>
    </location>
</feature>
<dbReference type="InterPro" id="IPR000909">
    <property type="entry name" value="PLipase_C_PInositol-sp_X_dom"/>
</dbReference>
<dbReference type="Pfam" id="PF00388">
    <property type="entry name" value="PI-PLC-X"/>
    <property type="match status" value="1"/>
</dbReference>
<comment type="caution">
    <text evidence="8">The sequence shown here is derived from an EMBL/GenBank/DDBJ whole genome shotgun (WGS) entry which is preliminary data.</text>
</comment>
<dbReference type="Gene3D" id="3.20.20.190">
    <property type="entry name" value="Phosphatidylinositol (PI) phosphodiesterase"/>
    <property type="match status" value="1"/>
</dbReference>
<dbReference type="AlphaFoldDB" id="M9LQ48"/>
<keyword evidence="4" id="KW-0443">Lipid metabolism</keyword>
<dbReference type="EC" id="4.6.1.13" evidence="2"/>
<keyword evidence="9" id="KW-1185">Reference proteome</keyword>
<reference evidence="8 9" key="1">
    <citation type="submission" date="2012-10" db="EMBL/GenBank/DDBJ databases">
        <title>Draft Genome Sequence of Paenibacillus popilliae ATCC 14706T.</title>
        <authorList>
            <person name="Iiyama K."/>
            <person name="Mori K."/>
            <person name="Mon H."/>
            <person name="Chieda Y."/>
            <person name="Lee J.M."/>
            <person name="Kusakabe T."/>
            <person name="Tashiro K."/>
            <person name="Asano S."/>
            <person name="Yasunaga-Aoki C."/>
            <person name="Shimizu S."/>
        </authorList>
    </citation>
    <scope>NUCLEOTIDE SEQUENCE [LARGE SCALE GENOMIC DNA]</scope>
    <source>
        <strain evidence="8 9">ATCC 14706</strain>
    </source>
</reference>
<organism evidence="8 9">
    <name type="scientific">Paenibacillus popilliae ATCC 14706</name>
    <dbReference type="NCBI Taxonomy" id="1212764"/>
    <lineage>
        <taxon>Bacteria</taxon>
        <taxon>Bacillati</taxon>
        <taxon>Bacillota</taxon>
        <taxon>Bacilli</taxon>
        <taxon>Bacillales</taxon>
        <taxon>Paenibacillaceae</taxon>
        <taxon>Paenibacillus</taxon>
    </lineage>
</organism>
<dbReference type="PANTHER" id="PTHR13593">
    <property type="match status" value="1"/>
</dbReference>
<dbReference type="EMBL" id="BALG01000140">
    <property type="protein sequence ID" value="GAC42811.1"/>
    <property type="molecule type" value="Genomic_DNA"/>
</dbReference>
<evidence type="ECO:0000256" key="2">
    <source>
        <dbReference type="ARBA" id="ARBA00012581"/>
    </source>
</evidence>
<name>M9LQ48_PAEPP</name>
<protein>
    <recommendedName>
        <fullName evidence="3">1-phosphatidylinositol phosphodiesterase</fullName>
        <ecNumber evidence="2">4.6.1.13</ecNumber>
    </recommendedName>
    <alternativeName>
        <fullName evidence="5">Phosphatidylinositol diacylglycerol-lyase</fullName>
    </alternativeName>
    <alternativeName>
        <fullName evidence="6">Phosphatidylinositol-specific phospholipase C</fullName>
    </alternativeName>
</protein>
<gene>
    <name evidence="8" type="ORF">PPOP_2171</name>
</gene>
<evidence type="ECO:0000256" key="5">
    <source>
        <dbReference type="ARBA" id="ARBA00030474"/>
    </source>
</evidence>
<dbReference type="PANTHER" id="PTHR13593:SF113">
    <property type="entry name" value="SI:DKEY-266F7.9"/>
    <property type="match status" value="1"/>
</dbReference>
<evidence type="ECO:0000256" key="3">
    <source>
        <dbReference type="ARBA" id="ARBA00019758"/>
    </source>
</evidence>
<dbReference type="SMART" id="SM00148">
    <property type="entry name" value="PLCXc"/>
    <property type="match status" value="1"/>
</dbReference>
<dbReference type="GO" id="GO:0016042">
    <property type="term" value="P:lipid catabolic process"/>
    <property type="evidence" value="ECO:0007669"/>
    <property type="project" value="UniProtKB-KW"/>
</dbReference>
<dbReference type="SUPFAM" id="SSF51695">
    <property type="entry name" value="PLC-like phosphodiesterases"/>
    <property type="match status" value="1"/>
</dbReference>
<evidence type="ECO:0000256" key="4">
    <source>
        <dbReference type="ARBA" id="ARBA00022963"/>
    </source>
</evidence>
<evidence type="ECO:0000256" key="6">
    <source>
        <dbReference type="ARBA" id="ARBA00030782"/>
    </source>
</evidence>
<dbReference type="PROSITE" id="PS50007">
    <property type="entry name" value="PIPLC_X_DOMAIN"/>
    <property type="match status" value="1"/>
</dbReference>
<keyword evidence="4" id="KW-0442">Lipid degradation</keyword>
<dbReference type="GO" id="GO:0008081">
    <property type="term" value="F:phosphoric diester hydrolase activity"/>
    <property type="evidence" value="ECO:0007669"/>
    <property type="project" value="InterPro"/>
</dbReference>
<sequence>MVMKKIILFSMILVLILGFHTQLALALWHSGYSHDATIGYENRNWMSLINDNTRLSDLSIPGTHDSMAYRTYQPATDHVYTQSMTLNTQLHSGIRFLDIRCRYVDGSFSLQHGPYYLDAMFGDVLNEVADFLKCNPSETVLMRIKQEQSSVSDSVFRETLQRYIDTCPEFFWDSQNGTITNPSLGEMRGKIVILRNFSLSNMGIDYAHQFNIQDNYKVSTNWDLYQKWLDVKQQLQKANESHQKGSQTNFINYLSGGNLAYPYFVASGHSSPGTSASRLATGLTTPGWADSYPDFPRTDCFLEICTILFEGTNVLTTDYIANHNVEYTGIVVADFPGKGLIENIIRTNKKRFI</sequence>
<evidence type="ECO:0000259" key="7">
    <source>
        <dbReference type="SMART" id="SM00148"/>
    </source>
</evidence>
<proteinExistence type="predicted"/>
<comment type="catalytic activity">
    <reaction evidence="1">
        <text>a 1,2-diacyl-sn-glycero-3-phospho-(1D-myo-inositol) = 1D-myo-inositol 1,2-cyclic phosphate + a 1,2-diacyl-sn-glycerol</text>
        <dbReference type="Rhea" id="RHEA:17093"/>
        <dbReference type="ChEBI" id="CHEBI:17815"/>
        <dbReference type="ChEBI" id="CHEBI:57880"/>
        <dbReference type="ChEBI" id="CHEBI:58484"/>
        <dbReference type="EC" id="4.6.1.13"/>
    </reaction>
</comment>